<dbReference type="EMBL" id="JBHSLW010000076">
    <property type="protein sequence ID" value="MFC5423408.1"/>
    <property type="molecule type" value="Genomic_DNA"/>
</dbReference>
<reference evidence="2" key="1">
    <citation type="journal article" date="2019" name="Int. J. Syst. Evol. Microbiol.">
        <title>The Global Catalogue of Microorganisms (GCM) 10K type strain sequencing project: providing services to taxonomists for standard genome sequencing and annotation.</title>
        <authorList>
            <consortium name="The Broad Institute Genomics Platform"/>
            <consortium name="The Broad Institute Genome Sequencing Center for Infectious Disease"/>
            <person name="Wu L."/>
            <person name="Ma J."/>
        </authorList>
    </citation>
    <scope>NUCLEOTIDE SEQUENCE [LARGE SCALE GENOMIC DNA]</scope>
    <source>
        <strain evidence="2">NCAIM B.01391</strain>
    </source>
</reference>
<dbReference type="RefSeq" id="WP_377801554.1">
    <property type="nucleotide sequence ID" value="NZ_JBHSLW010000076.1"/>
</dbReference>
<gene>
    <name evidence="1" type="ORF">ACFPOB_28085</name>
</gene>
<accession>A0ABW0J1Q7</accession>
<keyword evidence="2" id="KW-1185">Reference proteome</keyword>
<sequence>MLDGIDERTNSEHMFMSGMAMGGVVMSMELLVGLPAGATADGVKLSAQAKQLGFELSFNGPFSLDSADGFQPGKLAGFEAGIEVDIVGRDEIDEISELFGEQANKLEKVIAFYWGGSFVEGAFAFAVAAALVAACNGVCFDPQEDELLSLEQVRQEAEILLDEARRQPAG</sequence>
<dbReference type="Proteomes" id="UP001596053">
    <property type="component" value="Unassembled WGS sequence"/>
</dbReference>
<protein>
    <submittedName>
        <fullName evidence="1">Uncharacterized protein</fullName>
    </submittedName>
</protein>
<evidence type="ECO:0000313" key="1">
    <source>
        <dbReference type="EMBL" id="MFC5423408.1"/>
    </source>
</evidence>
<name>A0ABW0J1Q7_9HYPH</name>
<comment type="caution">
    <text evidence="1">The sequence shown here is derived from an EMBL/GenBank/DDBJ whole genome shotgun (WGS) entry which is preliminary data.</text>
</comment>
<organism evidence="1 2">
    <name type="scientific">Bosea eneae</name>
    <dbReference type="NCBI Taxonomy" id="151454"/>
    <lineage>
        <taxon>Bacteria</taxon>
        <taxon>Pseudomonadati</taxon>
        <taxon>Pseudomonadota</taxon>
        <taxon>Alphaproteobacteria</taxon>
        <taxon>Hyphomicrobiales</taxon>
        <taxon>Boseaceae</taxon>
        <taxon>Bosea</taxon>
    </lineage>
</organism>
<evidence type="ECO:0000313" key="2">
    <source>
        <dbReference type="Proteomes" id="UP001596053"/>
    </source>
</evidence>
<proteinExistence type="predicted"/>